<organism evidence="2 3">
    <name type="scientific">Streptomyces sviceus (strain ATCC 29083 / DSM 924 / JCM 4929 / NBRC 13980 / NCIMB 11184 / NRRL 5439 / UC 5370)</name>
    <dbReference type="NCBI Taxonomy" id="463191"/>
    <lineage>
        <taxon>Bacteria</taxon>
        <taxon>Bacillati</taxon>
        <taxon>Actinomycetota</taxon>
        <taxon>Actinomycetes</taxon>
        <taxon>Kitasatosporales</taxon>
        <taxon>Streptomycetaceae</taxon>
        <taxon>Streptomyces</taxon>
    </lineage>
</organism>
<feature type="region of interest" description="Disordered" evidence="1">
    <location>
        <begin position="145"/>
        <end position="168"/>
    </location>
</feature>
<dbReference type="AlphaFoldDB" id="B5I6K8"/>
<proteinExistence type="predicted"/>
<dbReference type="EMBL" id="CM000951">
    <property type="protein sequence ID" value="EDY60713.1"/>
    <property type="molecule type" value="Genomic_DNA"/>
</dbReference>
<dbReference type="Proteomes" id="UP000002785">
    <property type="component" value="Chromosome"/>
</dbReference>
<dbReference type="HOGENOM" id="CLU_1299187_0_0_11"/>
<name>B5I6K8_STRX2</name>
<feature type="region of interest" description="Disordered" evidence="1">
    <location>
        <begin position="190"/>
        <end position="212"/>
    </location>
</feature>
<protein>
    <submittedName>
        <fullName evidence="2">Uncharacterized protein</fullName>
    </submittedName>
</protein>
<evidence type="ECO:0000313" key="2">
    <source>
        <dbReference type="EMBL" id="EDY60713.1"/>
    </source>
</evidence>
<evidence type="ECO:0000256" key="1">
    <source>
        <dbReference type="SAM" id="MobiDB-lite"/>
    </source>
</evidence>
<accession>B5I6K8</accession>
<keyword evidence="3" id="KW-1185">Reference proteome</keyword>
<gene>
    <name evidence="2" type="ORF">SSEG_07389</name>
</gene>
<reference evidence="2" key="1">
    <citation type="submission" date="2009-10" db="EMBL/GenBank/DDBJ databases">
        <title>The genome sequence of Streptomyces sviceus strain ATCC 29083.</title>
        <authorList>
            <consortium name="The Broad Institute Genome Sequencing Platform"/>
            <consortium name="Broad Institute Microbial Sequencing Center"/>
            <person name="Fischbach M."/>
            <person name="Godfrey P."/>
            <person name="Ward D."/>
            <person name="Young S."/>
            <person name="Zeng Q."/>
            <person name="Koehrsen M."/>
            <person name="Alvarado L."/>
            <person name="Berlin A.M."/>
            <person name="Bochicchio J."/>
            <person name="Borenstein D."/>
            <person name="Chapman S.B."/>
            <person name="Chen Z."/>
            <person name="Engels R."/>
            <person name="Freedman E."/>
            <person name="Gellesch M."/>
            <person name="Goldberg J."/>
            <person name="Griggs A."/>
            <person name="Gujja S."/>
            <person name="Heilman E.R."/>
            <person name="Heiman D.I."/>
            <person name="Hepburn T.A."/>
            <person name="Howarth C."/>
            <person name="Jen D."/>
            <person name="Larson L."/>
            <person name="Lewis B."/>
            <person name="Mehta T."/>
            <person name="Park D."/>
            <person name="Pearson M."/>
            <person name="Richards J."/>
            <person name="Roberts A."/>
            <person name="Saif S."/>
            <person name="Shea T.D."/>
            <person name="Shenoy N."/>
            <person name="Sisk P."/>
            <person name="Stolte C."/>
            <person name="Sykes S.N."/>
            <person name="Thomson T."/>
            <person name="Walk T."/>
            <person name="White J."/>
            <person name="Yandava C."/>
            <person name="Straight P."/>
            <person name="Clardy J."/>
            <person name="Hung D."/>
            <person name="Kolter R."/>
            <person name="Mekalanos J."/>
            <person name="Walker S."/>
            <person name="Walsh C.T."/>
            <person name="Wieland-Brown L.C."/>
            <person name="Haas B."/>
            <person name="Nusbaum C."/>
            <person name="Birren B."/>
        </authorList>
    </citation>
    <scope>NUCLEOTIDE SEQUENCE [LARGE SCALE GENOMIC DNA]</scope>
    <source>
        <strain evidence="2">ATCC 29083</strain>
    </source>
</reference>
<evidence type="ECO:0000313" key="3">
    <source>
        <dbReference type="Proteomes" id="UP000002785"/>
    </source>
</evidence>
<sequence>MLDAVKNPDSHTEPMEHVGRIPAPPLDQFIDDTYCLTGVPPHRLMNVPPMPSAHFFLHLSKPVRLWDSDRAWFMGVWTEALPLRVPPACAARRRALQKRDHEQAVAFVPARVVLAVLDPGAPPGTYHRAVQQHHTATLSGDLLQGPVQARGAGGQQPDDLPHPASDGGAMDAVAACQVAGPLVTTQYRQHDAGDLPRGQGPPPGADLLEVAA</sequence>
<feature type="region of interest" description="Disordered" evidence="1">
    <location>
        <begin position="1"/>
        <end position="22"/>
    </location>
</feature>
<feature type="compositionally biased region" description="Basic and acidic residues" evidence="1">
    <location>
        <begin position="1"/>
        <end position="19"/>
    </location>
</feature>